<sequence length="316" mass="35400">MTKSSVIVAILAPSLTSVLSIPAPRLAGVSYRSRVHQTTPNSGGPMPAIREPLDPKISLWYFLAFYLRFWREKHGMTLDQFGRIMGVARSSVCNMEAGRQRPQDDQMKALDERFGTGRLFRLMLWFARIAHDPDWFRQYSQYEREASSLRSYHGQAVPLHLQTDEYTGALVRASTTRDREGEMAERIERKAGVLGREVVPDMWVLIDEGVLMREVGGPEVMANQLEHLLEMGDQGHVSIRIVPFSSGATLGVDGSLQIISLETRDIAYAGAQGGGRLIEVPGEVRELADKFDRIGAKAASEDGSRAMIESYLERYR</sequence>
<evidence type="ECO:0000313" key="3">
    <source>
        <dbReference type="Proteomes" id="UP001597063"/>
    </source>
</evidence>
<dbReference type="Pfam" id="PF19054">
    <property type="entry name" value="DUF5753"/>
    <property type="match status" value="1"/>
</dbReference>
<dbReference type="Pfam" id="PF13560">
    <property type="entry name" value="HTH_31"/>
    <property type="match status" value="1"/>
</dbReference>
<dbReference type="Proteomes" id="UP001597063">
    <property type="component" value="Unassembled WGS sequence"/>
</dbReference>
<protein>
    <submittedName>
        <fullName evidence="2">Helix-turn-helix domain-containing protein</fullName>
    </submittedName>
</protein>
<accession>A0ABW2XP97</accession>
<comment type="caution">
    <text evidence="2">The sequence shown here is derived from an EMBL/GenBank/DDBJ whole genome shotgun (WGS) entry which is preliminary data.</text>
</comment>
<dbReference type="CDD" id="cd00093">
    <property type="entry name" value="HTH_XRE"/>
    <property type="match status" value="1"/>
</dbReference>
<name>A0ABW2XP97_9ACTN</name>
<dbReference type="Gene3D" id="1.10.260.40">
    <property type="entry name" value="lambda repressor-like DNA-binding domains"/>
    <property type="match status" value="1"/>
</dbReference>
<dbReference type="InterPro" id="IPR010982">
    <property type="entry name" value="Lambda_DNA-bd_dom_sf"/>
</dbReference>
<feature type="domain" description="HTH cro/C1-type" evidence="1">
    <location>
        <begin position="67"/>
        <end position="119"/>
    </location>
</feature>
<evidence type="ECO:0000313" key="2">
    <source>
        <dbReference type="EMBL" id="MFD0687839.1"/>
    </source>
</evidence>
<organism evidence="2 3">
    <name type="scientific">Actinomadura fibrosa</name>
    <dbReference type="NCBI Taxonomy" id="111802"/>
    <lineage>
        <taxon>Bacteria</taxon>
        <taxon>Bacillati</taxon>
        <taxon>Actinomycetota</taxon>
        <taxon>Actinomycetes</taxon>
        <taxon>Streptosporangiales</taxon>
        <taxon>Thermomonosporaceae</taxon>
        <taxon>Actinomadura</taxon>
    </lineage>
</organism>
<dbReference type="RefSeq" id="WP_131758052.1">
    <property type="nucleotide sequence ID" value="NZ_CAACUY010000043.1"/>
</dbReference>
<evidence type="ECO:0000259" key="1">
    <source>
        <dbReference type="PROSITE" id="PS50943"/>
    </source>
</evidence>
<dbReference type="SUPFAM" id="SSF47413">
    <property type="entry name" value="lambda repressor-like DNA-binding domains"/>
    <property type="match status" value="1"/>
</dbReference>
<dbReference type="PROSITE" id="PS50943">
    <property type="entry name" value="HTH_CROC1"/>
    <property type="match status" value="1"/>
</dbReference>
<dbReference type="InterPro" id="IPR043917">
    <property type="entry name" value="DUF5753"/>
</dbReference>
<dbReference type="InterPro" id="IPR001387">
    <property type="entry name" value="Cro/C1-type_HTH"/>
</dbReference>
<gene>
    <name evidence="2" type="ORF">ACFQZM_25315</name>
</gene>
<dbReference type="SMART" id="SM00530">
    <property type="entry name" value="HTH_XRE"/>
    <property type="match status" value="1"/>
</dbReference>
<reference evidence="3" key="1">
    <citation type="journal article" date="2019" name="Int. J. Syst. Evol. Microbiol.">
        <title>The Global Catalogue of Microorganisms (GCM) 10K type strain sequencing project: providing services to taxonomists for standard genome sequencing and annotation.</title>
        <authorList>
            <consortium name="The Broad Institute Genomics Platform"/>
            <consortium name="The Broad Institute Genome Sequencing Center for Infectious Disease"/>
            <person name="Wu L."/>
            <person name="Ma J."/>
        </authorList>
    </citation>
    <scope>NUCLEOTIDE SEQUENCE [LARGE SCALE GENOMIC DNA]</scope>
    <source>
        <strain evidence="3">JCM 9371</strain>
    </source>
</reference>
<proteinExistence type="predicted"/>
<keyword evidence="3" id="KW-1185">Reference proteome</keyword>
<dbReference type="EMBL" id="JBHTGP010000013">
    <property type="protein sequence ID" value="MFD0687839.1"/>
    <property type="molecule type" value="Genomic_DNA"/>
</dbReference>